<reference evidence="1" key="1">
    <citation type="journal article" date="2023" name="Access Microbiol">
        <title>De-novo genome assembly for Akanthomyces muscarius, a biocontrol agent of insect agricultural pests.</title>
        <authorList>
            <person name="Erdos Z."/>
            <person name="Studholme D.J."/>
            <person name="Raymond B."/>
            <person name="Sharma M."/>
        </authorList>
    </citation>
    <scope>NUCLEOTIDE SEQUENCE</scope>
    <source>
        <strain evidence="1">Ve6</strain>
    </source>
</reference>
<dbReference type="Proteomes" id="UP001144673">
    <property type="component" value="Chromosome 1"/>
</dbReference>
<organism evidence="1 2">
    <name type="scientific">Akanthomyces muscarius</name>
    <name type="common">Entomopathogenic fungus</name>
    <name type="synonym">Lecanicillium muscarium</name>
    <dbReference type="NCBI Taxonomy" id="2231603"/>
    <lineage>
        <taxon>Eukaryota</taxon>
        <taxon>Fungi</taxon>
        <taxon>Dikarya</taxon>
        <taxon>Ascomycota</taxon>
        <taxon>Pezizomycotina</taxon>
        <taxon>Sordariomycetes</taxon>
        <taxon>Hypocreomycetidae</taxon>
        <taxon>Hypocreales</taxon>
        <taxon>Cordycipitaceae</taxon>
        <taxon>Akanthomyces</taxon>
    </lineage>
</organism>
<dbReference type="RefSeq" id="XP_056059658.1">
    <property type="nucleotide sequence ID" value="XM_056204288.1"/>
</dbReference>
<dbReference type="KEGG" id="amus:LMH87_006405"/>
<comment type="caution">
    <text evidence="1">The sequence shown here is derived from an EMBL/GenBank/DDBJ whole genome shotgun (WGS) entry which is preliminary data.</text>
</comment>
<dbReference type="AlphaFoldDB" id="A0A9W8QNQ3"/>
<accession>A0A9W8QNQ3</accession>
<dbReference type="EMBL" id="JAJHUN010000001">
    <property type="protein sequence ID" value="KAJ4164743.1"/>
    <property type="molecule type" value="Genomic_DNA"/>
</dbReference>
<evidence type="ECO:0000313" key="1">
    <source>
        <dbReference type="EMBL" id="KAJ4164743.1"/>
    </source>
</evidence>
<name>A0A9W8QNQ3_AKAMU</name>
<dbReference type="GeneID" id="80893564"/>
<keyword evidence="2" id="KW-1185">Reference proteome</keyword>
<protein>
    <submittedName>
        <fullName evidence="1">Uncharacterized protein</fullName>
    </submittedName>
</protein>
<evidence type="ECO:0000313" key="2">
    <source>
        <dbReference type="Proteomes" id="UP001144673"/>
    </source>
</evidence>
<sequence>MQLQSIVSYFHTLMLLEAMLQNPSDLLCKVSALEICSSAIVALYYTHNCAKFDDVSGQGTTEQLSIQKASLNGLHQLAPAISQFASKLTIGLQSGA</sequence>
<gene>
    <name evidence="1" type="ORF">LMH87_006405</name>
</gene>
<proteinExistence type="predicted"/>